<dbReference type="Proteomes" id="UP000765509">
    <property type="component" value="Unassembled WGS sequence"/>
</dbReference>
<dbReference type="EMBL" id="AVOT02000629">
    <property type="protein sequence ID" value="MBW0463781.1"/>
    <property type="molecule type" value="Genomic_DNA"/>
</dbReference>
<reference evidence="2" key="1">
    <citation type="submission" date="2021-03" db="EMBL/GenBank/DDBJ databases">
        <title>Draft genome sequence of rust myrtle Austropuccinia psidii MF-1, a brazilian biotype.</title>
        <authorList>
            <person name="Quecine M.C."/>
            <person name="Pachon D.M.R."/>
            <person name="Bonatelli M.L."/>
            <person name="Correr F.H."/>
            <person name="Franceschini L.M."/>
            <person name="Leite T.F."/>
            <person name="Margarido G.R.A."/>
            <person name="Almeida C.A."/>
            <person name="Ferrarezi J.A."/>
            <person name="Labate C.A."/>
        </authorList>
    </citation>
    <scope>NUCLEOTIDE SEQUENCE</scope>
    <source>
        <strain evidence="2">MF-1</strain>
    </source>
</reference>
<name>A0A9Q3GE75_9BASI</name>
<proteinExistence type="predicted"/>
<evidence type="ECO:0000313" key="2">
    <source>
        <dbReference type="EMBL" id="MBW0463781.1"/>
    </source>
</evidence>
<feature type="compositionally biased region" description="Low complexity" evidence="1">
    <location>
        <begin position="153"/>
        <end position="169"/>
    </location>
</feature>
<evidence type="ECO:0000256" key="1">
    <source>
        <dbReference type="SAM" id="MobiDB-lite"/>
    </source>
</evidence>
<sequence length="169" mass="19967">MFNRRIDQCTRGNFNNDQNRKNMEKLDIKSSSKQFVKEEKLKEPLKPNNTNEQRKFHKFGIIGCLANNFIKKAKINEIVETEYHNDKEEESDSEETEEESDSEETEEEESDSEETEEEESDSEEDIEEEESDYKEDAEEEESDFEEDTEESETSQIDEINIINSQINNI</sequence>
<evidence type="ECO:0000313" key="3">
    <source>
        <dbReference type="Proteomes" id="UP000765509"/>
    </source>
</evidence>
<dbReference type="AlphaFoldDB" id="A0A9Q3GE75"/>
<feature type="region of interest" description="Disordered" evidence="1">
    <location>
        <begin position="81"/>
        <end position="169"/>
    </location>
</feature>
<keyword evidence="3" id="KW-1185">Reference proteome</keyword>
<feature type="compositionally biased region" description="Basic and acidic residues" evidence="1">
    <location>
        <begin position="18"/>
        <end position="45"/>
    </location>
</feature>
<protein>
    <submittedName>
        <fullName evidence="2">Uncharacterized protein</fullName>
    </submittedName>
</protein>
<feature type="compositionally biased region" description="Acidic residues" evidence="1">
    <location>
        <begin position="88"/>
        <end position="152"/>
    </location>
</feature>
<gene>
    <name evidence="2" type="ORF">O181_003496</name>
</gene>
<comment type="caution">
    <text evidence="2">The sequence shown here is derived from an EMBL/GenBank/DDBJ whole genome shotgun (WGS) entry which is preliminary data.</text>
</comment>
<organism evidence="2 3">
    <name type="scientific">Austropuccinia psidii MF-1</name>
    <dbReference type="NCBI Taxonomy" id="1389203"/>
    <lineage>
        <taxon>Eukaryota</taxon>
        <taxon>Fungi</taxon>
        <taxon>Dikarya</taxon>
        <taxon>Basidiomycota</taxon>
        <taxon>Pucciniomycotina</taxon>
        <taxon>Pucciniomycetes</taxon>
        <taxon>Pucciniales</taxon>
        <taxon>Sphaerophragmiaceae</taxon>
        <taxon>Austropuccinia</taxon>
    </lineage>
</organism>
<accession>A0A9Q3GE75</accession>
<feature type="region of interest" description="Disordered" evidence="1">
    <location>
        <begin position="1"/>
        <end position="51"/>
    </location>
</feature>